<dbReference type="EMBL" id="RPHB01000011">
    <property type="protein sequence ID" value="MBW3470089.1"/>
    <property type="molecule type" value="Genomic_DNA"/>
</dbReference>
<dbReference type="InterPro" id="IPR003477">
    <property type="entry name" value="PemK-like"/>
</dbReference>
<name>A0A951J1D7_9BACT</name>
<dbReference type="EC" id="3.1.-.-" evidence="1"/>
<evidence type="ECO:0000256" key="1">
    <source>
        <dbReference type="PIRNR" id="PIRNR033490"/>
    </source>
</evidence>
<protein>
    <recommendedName>
        <fullName evidence="1">mRNA interferase</fullName>
        <ecNumber evidence="1">3.1.-.-</ecNumber>
    </recommendedName>
</protein>
<proteinExistence type="inferred from homology"/>
<sequence>MRQGEIWFADLNPVGGSEQAGFRPVVIISGNMLNKYLNVVITVPLTTKIKRYQGNPILQPNTTNNLKATSEMMVFHIRSISKERLVEKIGDISEKEVKQALETLNDLVNLD</sequence>
<dbReference type="GO" id="GO:0004521">
    <property type="term" value="F:RNA endonuclease activity"/>
    <property type="evidence" value="ECO:0007669"/>
    <property type="project" value="TreeGrafter"/>
</dbReference>
<comment type="similarity">
    <text evidence="1">Belongs to the PemK/MazF family.</text>
</comment>
<dbReference type="Proteomes" id="UP000727490">
    <property type="component" value="Unassembled WGS sequence"/>
</dbReference>
<dbReference type="PANTHER" id="PTHR33988">
    <property type="entry name" value="ENDORIBONUCLEASE MAZF-RELATED"/>
    <property type="match status" value="1"/>
</dbReference>
<evidence type="ECO:0000313" key="3">
    <source>
        <dbReference type="Proteomes" id="UP000727490"/>
    </source>
</evidence>
<dbReference type="GO" id="GO:0016075">
    <property type="term" value="P:rRNA catabolic process"/>
    <property type="evidence" value="ECO:0007669"/>
    <property type="project" value="TreeGrafter"/>
</dbReference>
<organism evidence="2 3">
    <name type="scientific">Arthrospiribacter ruber</name>
    <dbReference type="NCBI Taxonomy" id="2487934"/>
    <lineage>
        <taxon>Bacteria</taxon>
        <taxon>Pseudomonadati</taxon>
        <taxon>Bacteroidota</taxon>
        <taxon>Cytophagia</taxon>
        <taxon>Cytophagales</taxon>
        <taxon>Cyclobacteriaceae</taxon>
        <taxon>Arthrospiribacter</taxon>
    </lineage>
</organism>
<keyword evidence="1" id="KW-0255">Endonuclease</keyword>
<dbReference type="AlphaFoldDB" id="A0A951J1D7"/>
<dbReference type="GO" id="GO:0003677">
    <property type="term" value="F:DNA binding"/>
    <property type="evidence" value="ECO:0007669"/>
    <property type="project" value="InterPro"/>
</dbReference>
<comment type="caution">
    <text evidence="2">The sequence shown here is derived from an EMBL/GenBank/DDBJ whole genome shotgun (WGS) entry which is preliminary data.</text>
</comment>
<dbReference type="GO" id="GO:0006402">
    <property type="term" value="P:mRNA catabolic process"/>
    <property type="evidence" value="ECO:0007669"/>
    <property type="project" value="TreeGrafter"/>
</dbReference>
<gene>
    <name evidence="2" type="ORF">EGN73_20045</name>
</gene>
<keyword evidence="3" id="KW-1185">Reference proteome</keyword>
<dbReference type="RefSeq" id="WP_219293666.1">
    <property type="nucleotide sequence ID" value="NZ_RPHB01000011.1"/>
</dbReference>
<evidence type="ECO:0000313" key="2">
    <source>
        <dbReference type="EMBL" id="MBW3470089.1"/>
    </source>
</evidence>
<dbReference type="Pfam" id="PF02452">
    <property type="entry name" value="PemK_toxin"/>
    <property type="match status" value="1"/>
</dbReference>
<dbReference type="PIRSF" id="PIRSF033490">
    <property type="entry name" value="MazF"/>
    <property type="match status" value="1"/>
</dbReference>
<keyword evidence="1" id="KW-0540">Nuclease</keyword>
<reference evidence="2 3" key="1">
    <citation type="journal article" date="2020" name="Syst. Appl. Microbiol.">
        <title>Arthrospiribacter ruber gen. nov., sp. nov., a novel bacterium isolated from Arthrospira cultures.</title>
        <authorList>
            <person name="Waleron M."/>
            <person name="Misztak A."/>
            <person name="Waleron M.M."/>
            <person name="Furmaniak M."/>
            <person name="Mrozik A."/>
            <person name="Waleron K."/>
        </authorList>
    </citation>
    <scope>NUCLEOTIDE SEQUENCE [LARGE SCALE GENOMIC DNA]</scope>
    <source>
        <strain evidence="2 3">DPMB0001</strain>
    </source>
</reference>
<keyword evidence="1" id="KW-0378">Hydrolase</keyword>
<accession>A0A951J1D7</accession>
<comment type="function">
    <text evidence="1">Toxic component of a type II toxin-antitoxin (TA) system.</text>
</comment>